<dbReference type="Pfam" id="PF00892">
    <property type="entry name" value="EamA"/>
    <property type="match status" value="2"/>
</dbReference>
<proteinExistence type="predicted"/>
<sequence>MTPQRSLVFFGPALVFLAAALWATDAPFRTHLTQGLESNFIVLAEHAFSCLIAIPILLFNWANLKQISAREWLAILFIGVCGSALAAVAFTESFHYVNPSVSIVLQKIQPLIAIALAWWILGERMHKNFWLWAVIALGAAYLVSFPDLKPQLYEGEVFNPNLIGSALALTAALLWGASTVFGKYVLRTAAFQTLTSLRFVVGLIFLLMLNAAQGTFPEAGTITGTDVLFLVIVALTSGVFSLFLYYYGLQFTKASIATIAELGFPLAAVFVNAYFIPGNQAAGTYFGLFAGQWLGTILLLIAMLMLSRVNQETAAIELPAARA</sequence>
<dbReference type="InterPro" id="IPR037185">
    <property type="entry name" value="EmrE-like"/>
</dbReference>
<feature type="transmembrane region" description="Helical" evidence="6">
    <location>
        <begin position="129"/>
        <end position="146"/>
    </location>
</feature>
<feature type="transmembrane region" description="Helical" evidence="6">
    <location>
        <begin position="72"/>
        <end position="91"/>
    </location>
</feature>
<keyword evidence="4 6" id="KW-1133">Transmembrane helix</keyword>
<dbReference type="PANTHER" id="PTHR32322:SF18">
    <property type="entry name" value="S-ADENOSYLMETHIONINE_S-ADENOSYLHOMOCYSTEINE TRANSPORTER"/>
    <property type="match status" value="1"/>
</dbReference>
<organism evidence="8 9">
    <name type="scientific">Candidatus Kaiserbacteria bacterium RIFCSPHIGHO2_01_FULL_54_36b</name>
    <dbReference type="NCBI Taxonomy" id="1798483"/>
    <lineage>
        <taxon>Bacteria</taxon>
        <taxon>Candidatus Kaiseribacteriota</taxon>
    </lineage>
</organism>
<evidence type="ECO:0000256" key="2">
    <source>
        <dbReference type="ARBA" id="ARBA00022475"/>
    </source>
</evidence>
<dbReference type="Proteomes" id="UP000176445">
    <property type="component" value="Unassembled WGS sequence"/>
</dbReference>
<evidence type="ECO:0000259" key="7">
    <source>
        <dbReference type="Pfam" id="PF00892"/>
    </source>
</evidence>
<protein>
    <recommendedName>
        <fullName evidence="7">EamA domain-containing protein</fullName>
    </recommendedName>
</protein>
<feature type="domain" description="EamA" evidence="7">
    <location>
        <begin position="11"/>
        <end position="144"/>
    </location>
</feature>
<dbReference type="EMBL" id="MFKW01000005">
    <property type="protein sequence ID" value="OGG52047.1"/>
    <property type="molecule type" value="Genomic_DNA"/>
</dbReference>
<comment type="subcellular location">
    <subcellularLocation>
        <location evidence="1">Cell membrane</location>
        <topology evidence="1">Multi-pass membrane protein</topology>
    </subcellularLocation>
</comment>
<feature type="transmembrane region" description="Helical" evidence="6">
    <location>
        <begin position="282"/>
        <end position="306"/>
    </location>
</feature>
<dbReference type="GO" id="GO:0005886">
    <property type="term" value="C:plasma membrane"/>
    <property type="evidence" value="ECO:0007669"/>
    <property type="project" value="UniProtKB-SubCell"/>
</dbReference>
<accession>A0A1F6CSF5</accession>
<dbReference type="SUPFAM" id="SSF103481">
    <property type="entry name" value="Multidrug resistance efflux transporter EmrE"/>
    <property type="match status" value="1"/>
</dbReference>
<dbReference type="AlphaFoldDB" id="A0A1F6CSF5"/>
<evidence type="ECO:0000256" key="6">
    <source>
        <dbReference type="SAM" id="Phobius"/>
    </source>
</evidence>
<evidence type="ECO:0000256" key="1">
    <source>
        <dbReference type="ARBA" id="ARBA00004651"/>
    </source>
</evidence>
<evidence type="ECO:0000256" key="3">
    <source>
        <dbReference type="ARBA" id="ARBA00022692"/>
    </source>
</evidence>
<feature type="transmembrane region" description="Helical" evidence="6">
    <location>
        <begin position="254"/>
        <end position="276"/>
    </location>
</feature>
<feature type="transmembrane region" description="Helical" evidence="6">
    <location>
        <begin position="197"/>
        <end position="216"/>
    </location>
</feature>
<keyword evidence="5 6" id="KW-0472">Membrane</keyword>
<feature type="transmembrane region" description="Helical" evidence="6">
    <location>
        <begin position="228"/>
        <end position="247"/>
    </location>
</feature>
<name>A0A1F6CSF5_9BACT</name>
<reference evidence="8 9" key="1">
    <citation type="journal article" date="2016" name="Nat. Commun.">
        <title>Thousands of microbial genomes shed light on interconnected biogeochemical processes in an aquifer system.</title>
        <authorList>
            <person name="Anantharaman K."/>
            <person name="Brown C.T."/>
            <person name="Hug L.A."/>
            <person name="Sharon I."/>
            <person name="Castelle C.J."/>
            <person name="Probst A.J."/>
            <person name="Thomas B.C."/>
            <person name="Singh A."/>
            <person name="Wilkins M.J."/>
            <person name="Karaoz U."/>
            <person name="Brodie E.L."/>
            <person name="Williams K.H."/>
            <person name="Hubbard S.S."/>
            <person name="Banfield J.F."/>
        </authorList>
    </citation>
    <scope>NUCLEOTIDE SEQUENCE [LARGE SCALE GENOMIC DNA]</scope>
</reference>
<comment type="caution">
    <text evidence="8">The sequence shown here is derived from an EMBL/GenBank/DDBJ whole genome shotgun (WGS) entry which is preliminary data.</text>
</comment>
<dbReference type="InterPro" id="IPR000620">
    <property type="entry name" value="EamA_dom"/>
</dbReference>
<evidence type="ECO:0000256" key="4">
    <source>
        <dbReference type="ARBA" id="ARBA00022989"/>
    </source>
</evidence>
<dbReference type="InterPro" id="IPR050638">
    <property type="entry name" value="AA-Vitamin_Transporters"/>
</dbReference>
<keyword evidence="2" id="KW-1003">Cell membrane</keyword>
<feature type="transmembrane region" description="Helical" evidence="6">
    <location>
        <begin position="39"/>
        <end position="60"/>
    </location>
</feature>
<evidence type="ECO:0000256" key="5">
    <source>
        <dbReference type="ARBA" id="ARBA00023136"/>
    </source>
</evidence>
<feature type="transmembrane region" description="Helical" evidence="6">
    <location>
        <begin position="166"/>
        <end position="185"/>
    </location>
</feature>
<gene>
    <name evidence="8" type="ORF">A2704_06140</name>
</gene>
<dbReference type="PANTHER" id="PTHR32322">
    <property type="entry name" value="INNER MEMBRANE TRANSPORTER"/>
    <property type="match status" value="1"/>
</dbReference>
<feature type="domain" description="EamA" evidence="7">
    <location>
        <begin position="163"/>
        <end position="306"/>
    </location>
</feature>
<evidence type="ECO:0000313" key="9">
    <source>
        <dbReference type="Proteomes" id="UP000176445"/>
    </source>
</evidence>
<keyword evidence="3 6" id="KW-0812">Transmembrane</keyword>
<feature type="transmembrane region" description="Helical" evidence="6">
    <location>
        <begin position="103"/>
        <end position="122"/>
    </location>
</feature>
<evidence type="ECO:0000313" key="8">
    <source>
        <dbReference type="EMBL" id="OGG52047.1"/>
    </source>
</evidence>